<name>A0A6D0ESQ6_ECOLX</name>
<dbReference type="InterPro" id="IPR027417">
    <property type="entry name" value="P-loop_NTPase"/>
</dbReference>
<dbReference type="InterPro" id="IPR022532">
    <property type="entry name" value="DUF3696"/>
</dbReference>
<reference evidence="3 4" key="1">
    <citation type="submission" date="2019-12" db="EMBL/GenBank/DDBJ databases">
        <title>Enteriobacteria Tanzani isolates_10432.</title>
        <authorList>
            <person name="Subbiah M."/>
            <person name="Call D."/>
        </authorList>
    </citation>
    <scope>NUCLEOTIDE SEQUENCE [LARGE SCALE GENOMIC DNA]</scope>
    <source>
        <strain evidence="3 4">10432wF6</strain>
    </source>
</reference>
<dbReference type="RefSeq" id="WP_001396142.1">
    <property type="nucleotide sequence ID" value="NZ_WTMY01000078.1"/>
</dbReference>
<dbReference type="PANTHER" id="PTHR43581:SF2">
    <property type="entry name" value="EXCINUCLEASE ATPASE SUBUNIT"/>
    <property type="match status" value="1"/>
</dbReference>
<dbReference type="SUPFAM" id="SSF52540">
    <property type="entry name" value="P-loop containing nucleoside triphosphate hydrolases"/>
    <property type="match status" value="1"/>
</dbReference>
<evidence type="ECO:0000259" key="1">
    <source>
        <dbReference type="Pfam" id="PF12476"/>
    </source>
</evidence>
<dbReference type="AlphaFoldDB" id="A0A6D0ESQ6"/>
<proteinExistence type="predicted"/>
<sequence length="542" mass="62369">MRAPVKDIKIVSKSIDFIELMELGMIKGIGLQNFRSFVNKTFIDLKPITVFVGKNSSGKSSLLRTFPLLRQSVEENTTGPILWYGRYVDFGDFTDVLSRNSEKKEITFSFSLSIPPEVSQRYTYYRSTDLAKQPTDIEAELTVYSKDKKTKTKTIKLILADLTIFISMDESSNVKLLIESDDKTIERDGIIAKNLGQFIPNLILKGKEDSPPPSTSFYLRHSRHDRALELSFIDSAAKYIKKYFHTKSDINQVTEAFKRIGFIPKAYASKLVAFLFKEQKVFSRNFEFQHDEIMNELYPFIIGWNINNLIDIINTSLSDSFRNVKYIAPLRATSERFYRFQDLQVNEIDHTGSNLAMLLNSLRPADKSKFEDWTKLNFDFIIKVEQSGSHFAILINTGENSENYNVSDMGFGYSQVLPIVTAIWLETERRATTVRKPITFIIEQPELHLHPSYQHNLASIFAKVVTKAKENNVDLKIIFETHSQTMIEALGEYIEENESLSQDDISILVFEKDDKQQTIVKKSYFDENGFLKNWPVGFFSGK</sequence>
<dbReference type="PANTHER" id="PTHR43581">
    <property type="entry name" value="ATP/GTP PHOSPHATASE"/>
    <property type="match status" value="1"/>
</dbReference>
<comment type="caution">
    <text evidence="3">The sequence shown here is derived from an EMBL/GenBank/DDBJ whole genome shotgun (WGS) entry which is preliminary data.</text>
</comment>
<accession>A0A6D0ESQ6</accession>
<dbReference type="InterPro" id="IPR051396">
    <property type="entry name" value="Bact_Antivir_Def_Nuclease"/>
</dbReference>
<evidence type="ECO:0000259" key="2">
    <source>
        <dbReference type="Pfam" id="PF13175"/>
    </source>
</evidence>
<dbReference type="Gene3D" id="3.40.50.300">
    <property type="entry name" value="P-loop containing nucleotide triphosphate hydrolases"/>
    <property type="match status" value="1"/>
</dbReference>
<dbReference type="EMBL" id="WTMY01000078">
    <property type="protein sequence ID" value="MWL46019.1"/>
    <property type="molecule type" value="Genomic_DNA"/>
</dbReference>
<dbReference type="Pfam" id="PF13175">
    <property type="entry name" value="AAA_15"/>
    <property type="match status" value="1"/>
</dbReference>
<gene>
    <name evidence="3" type="ORF">GQM04_10900</name>
</gene>
<feature type="domain" description="Endonuclease GajA/Old nuclease/RecF-like AAA" evidence="2">
    <location>
        <begin position="25"/>
        <end position="487"/>
    </location>
</feature>
<feature type="domain" description="DUF3696" evidence="1">
    <location>
        <begin position="501"/>
        <end position="539"/>
    </location>
</feature>
<dbReference type="Pfam" id="PF12476">
    <property type="entry name" value="DUF3696"/>
    <property type="match status" value="1"/>
</dbReference>
<dbReference type="InterPro" id="IPR041685">
    <property type="entry name" value="AAA_GajA/Old/RecF-like"/>
</dbReference>
<dbReference type="Proteomes" id="UP000487258">
    <property type="component" value="Unassembled WGS sequence"/>
</dbReference>
<protein>
    <submittedName>
        <fullName evidence="3">DUF3696 domain-containing protein</fullName>
    </submittedName>
</protein>
<organism evidence="3 4">
    <name type="scientific">Escherichia coli</name>
    <dbReference type="NCBI Taxonomy" id="562"/>
    <lineage>
        <taxon>Bacteria</taxon>
        <taxon>Pseudomonadati</taxon>
        <taxon>Pseudomonadota</taxon>
        <taxon>Gammaproteobacteria</taxon>
        <taxon>Enterobacterales</taxon>
        <taxon>Enterobacteriaceae</taxon>
        <taxon>Escherichia</taxon>
    </lineage>
</organism>
<evidence type="ECO:0000313" key="3">
    <source>
        <dbReference type="EMBL" id="MWL46019.1"/>
    </source>
</evidence>
<evidence type="ECO:0000313" key="4">
    <source>
        <dbReference type="Proteomes" id="UP000487258"/>
    </source>
</evidence>